<dbReference type="HOGENOM" id="CLU_055824_0_0_7"/>
<dbReference type="KEGG" id="acp:A2cp1_3421"/>
<dbReference type="PROSITE" id="PS50943">
    <property type="entry name" value="HTH_CROC1"/>
    <property type="match status" value="1"/>
</dbReference>
<evidence type="ECO:0000259" key="2">
    <source>
        <dbReference type="PROSITE" id="PS50943"/>
    </source>
</evidence>
<comment type="similarity">
    <text evidence="1">Belongs to the short-chain fatty acyl-CoA assimilation regulator (ScfR) family.</text>
</comment>
<dbReference type="InterPro" id="IPR052345">
    <property type="entry name" value="Rad_response_metalloprotease"/>
</dbReference>
<dbReference type="NCBIfam" id="TIGR02607">
    <property type="entry name" value="antidote_HigA"/>
    <property type="match status" value="1"/>
</dbReference>
<sequence>MASHRTPGQLLAELLEERSWTQNVLSVVLGINKATISQIVAGKRDLDVELALRLAEIFDVPVQQFMDLQKSYELSRALLTWSPDPALARRAELFGSLPIAEMIKRSWLSVGDLKDMPKVERAVAAFFDVAAIEDVLTRPQPHAAKKTAAGTPVTPTQRAWLQRVKQIAREMIAPRYSAAGLRAAIEKLSDLRLSPDEARHVPRIVAEAGVRFVLVESLSGAKIDGACLWLDEKAPVVGMSMRFDRFDNFWFVLRHELEHVLRDHGRDHPMLDTELEASNSVVGTDRPEEERQADAAAAAFCVPQKDLESFIARKSPFFADRDIVGFAAKRRIHPSLVAGQIRHRMKRWDLFTKHNAKVRFAVAPGAMVDGWGNVAPVEQARSV</sequence>
<name>B8JHN9_ANAD2</name>
<dbReference type="PANTHER" id="PTHR43236:SF2">
    <property type="entry name" value="BLL0069 PROTEIN"/>
    <property type="match status" value="1"/>
</dbReference>
<gene>
    <name evidence="3" type="ordered locus">A2cp1_3421</name>
</gene>
<dbReference type="InterPro" id="IPR010359">
    <property type="entry name" value="IrrE_HExxH"/>
</dbReference>
<proteinExistence type="inferred from homology"/>
<protein>
    <submittedName>
        <fullName evidence="3">Plasmid maintenance system antidote protein, XRE family</fullName>
    </submittedName>
</protein>
<dbReference type="Pfam" id="PF06114">
    <property type="entry name" value="Peptidase_M78"/>
    <property type="match status" value="1"/>
</dbReference>
<dbReference type="GO" id="GO:0003677">
    <property type="term" value="F:DNA binding"/>
    <property type="evidence" value="ECO:0007669"/>
    <property type="project" value="InterPro"/>
</dbReference>
<dbReference type="InterPro" id="IPR001387">
    <property type="entry name" value="Cro/C1-type_HTH"/>
</dbReference>
<dbReference type="AlphaFoldDB" id="B8JHN9"/>
<dbReference type="EMBL" id="CP001359">
    <property type="protein sequence ID" value="ACL66751.1"/>
    <property type="molecule type" value="Genomic_DNA"/>
</dbReference>
<feature type="domain" description="HTH cro/C1-type" evidence="2">
    <location>
        <begin position="11"/>
        <end position="65"/>
    </location>
</feature>
<dbReference type="SUPFAM" id="SSF47413">
    <property type="entry name" value="lambda repressor-like DNA-binding domains"/>
    <property type="match status" value="1"/>
</dbReference>
<dbReference type="PANTHER" id="PTHR43236">
    <property type="entry name" value="ANTITOXIN HIGA1"/>
    <property type="match status" value="1"/>
</dbReference>
<dbReference type="Pfam" id="PF01381">
    <property type="entry name" value="HTH_3"/>
    <property type="match status" value="1"/>
</dbReference>
<dbReference type="Proteomes" id="UP000007089">
    <property type="component" value="Chromosome"/>
</dbReference>
<evidence type="ECO:0000313" key="3">
    <source>
        <dbReference type="EMBL" id="ACL66751.1"/>
    </source>
</evidence>
<accession>B8JHN9</accession>
<organism evidence="3 4">
    <name type="scientific">Anaeromyxobacter dehalogenans (strain ATCC BAA-258 / DSM 21875 / 2CP-1)</name>
    <dbReference type="NCBI Taxonomy" id="455488"/>
    <lineage>
        <taxon>Bacteria</taxon>
        <taxon>Pseudomonadati</taxon>
        <taxon>Myxococcota</taxon>
        <taxon>Myxococcia</taxon>
        <taxon>Myxococcales</taxon>
        <taxon>Cystobacterineae</taxon>
        <taxon>Anaeromyxobacteraceae</taxon>
        <taxon>Anaeromyxobacter</taxon>
    </lineage>
</organism>
<dbReference type="SMART" id="SM00530">
    <property type="entry name" value="HTH_XRE"/>
    <property type="match status" value="1"/>
</dbReference>
<dbReference type="Gene3D" id="1.10.260.40">
    <property type="entry name" value="lambda repressor-like DNA-binding domains"/>
    <property type="match status" value="1"/>
</dbReference>
<keyword evidence="4" id="KW-1185">Reference proteome</keyword>
<evidence type="ECO:0000256" key="1">
    <source>
        <dbReference type="ARBA" id="ARBA00007227"/>
    </source>
</evidence>
<dbReference type="InterPro" id="IPR013430">
    <property type="entry name" value="Toxin_antidote_HigA"/>
</dbReference>
<dbReference type="InterPro" id="IPR010982">
    <property type="entry name" value="Lambda_DNA-bd_dom_sf"/>
</dbReference>
<reference evidence="3" key="1">
    <citation type="submission" date="2009-01" db="EMBL/GenBank/DDBJ databases">
        <title>Complete sequence of Anaeromyxobacter dehalogenans 2CP-1.</title>
        <authorList>
            <consortium name="US DOE Joint Genome Institute"/>
            <person name="Lucas S."/>
            <person name="Copeland A."/>
            <person name="Lapidus A."/>
            <person name="Glavina del Rio T."/>
            <person name="Dalin E."/>
            <person name="Tice H."/>
            <person name="Bruce D."/>
            <person name="Goodwin L."/>
            <person name="Pitluck S."/>
            <person name="Saunders E."/>
            <person name="Brettin T."/>
            <person name="Detter J.C."/>
            <person name="Han C."/>
            <person name="Larimer F."/>
            <person name="Land M."/>
            <person name="Hauser L."/>
            <person name="Kyrpides N."/>
            <person name="Ovchinnikova G."/>
            <person name="Beliaev A.S."/>
            <person name="Richardson P."/>
        </authorList>
    </citation>
    <scope>NUCLEOTIDE SEQUENCE</scope>
    <source>
        <strain evidence="3">2CP-1</strain>
    </source>
</reference>
<evidence type="ECO:0000313" key="4">
    <source>
        <dbReference type="Proteomes" id="UP000007089"/>
    </source>
</evidence>
<dbReference type="CDD" id="cd00093">
    <property type="entry name" value="HTH_XRE"/>
    <property type="match status" value="1"/>
</dbReference>
<dbReference type="RefSeq" id="WP_015934558.1">
    <property type="nucleotide sequence ID" value="NC_011891.1"/>
</dbReference>